<dbReference type="PANTHER" id="PTHR38825">
    <property type="entry name" value="LYSINE EXPORTER PROTEIN (LYSE/YGGA)"/>
    <property type="match status" value="1"/>
</dbReference>
<dbReference type="GO" id="GO:0005886">
    <property type="term" value="C:plasma membrane"/>
    <property type="evidence" value="ECO:0007669"/>
    <property type="project" value="UniProtKB-SubCell"/>
</dbReference>
<evidence type="ECO:0000256" key="4">
    <source>
        <dbReference type="ARBA" id="ARBA00022989"/>
    </source>
</evidence>
<dbReference type="EMBL" id="BARU01030404">
    <property type="protein sequence ID" value="GAH63200.1"/>
    <property type="molecule type" value="Genomic_DNA"/>
</dbReference>
<dbReference type="InterPro" id="IPR001123">
    <property type="entry name" value="LeuE-type"/>
</dbReference>
<gene>
    <name evidence="7" type="ORF">S03H2_48248</name>
</gene>
<keyword evidence="4 6" id="KW-1133">Transmembrane helix</keyword>
<dbReference type="PANTHER" id="PTHR38825:SF1">
    <property type="entry name" value="TRANSPORTER, LYSE FAMILY"/>
    <property type="match status" value="1"/>
</dbReference>
<dbReference type="GO" id="GO:0006865">
    <property type="term" value="P:amino acid transport"/>
    <property type="evidence" value="ECO:0007669"/>
    <property type="project" value="InterPro"/>
</dbReference>
<dbReference type="AlphaFoldDB" id="X1I1K9"/>
<evidence type="ECO:0008006" key="8">
    <source>
        <dbReference type="Google" id="ProtNLM"/>
    </source>
</evidence>
<keyword evidence="5 6" id="KW-0472">Membrane</keyword>
<comment type="subcellular location">
    <subcellularLocation>
        <location evidence="1">Cell membrane</location>
        <topology evidence="1">Multi-pass membrane protein</topology>
    </subcellularLocation>
</comment>
<evidence type="ECO:0000256" key="1">
    <source>
        <dbReference type="ARBA" id="ARBA00004651"/>
    </source>
</evidence>
<feature type="transmembrane region" description="Helical" evidence="6">
    <location>
        <begin position="40"/>
        <end position="63"/>
    </location>
</feature>
<organism evidence="7">
    <name type="scientific">marine sediment metagenome</name>
    <dbReference type="NCBI Taxonomy" id="412755"/>
    <lineage>
        <taxon>unclassified sequences</taxon>
        <taxon>metagenomes</taxon>
        <taxon>ecological metagenomes</taxon>
    </lineage>
</organism>
<feature type="transmembrane region" description="Helical" evidence="6">
    <location>
        <begin position="141"/>
        <end position="161"/>
    </location>
</feature>
<sequence>MDINFGLFLLSGVGISITVILIPGPITAATIAKGYSNRNAGIMIAAGHAVVEIPLIAAIYLGFDCFISAPQVVKAIYIVGALMLFYLGFKMLRNASNVYIKEGGLPTSSLITGIVLTGTNPAFYLWWVFIGMAWIVGATKFGLKGIILFTVLHWLCDLAWCEFLSVGAFKSRHWLSLKAQRIVFRICALVLIGFGAWFGI</sequence>
<protein>
    <recommendedName>
        <fullName evidence="8">Lysine transporter LysE</fullName>
    </recommendedName>
</protein>
<dbReference type="Pfam" id="PF01810">
    <property type="entry name" value="LysE"/>
    <property type="match status" value="1"/>
</dbReference>
<feature type="transmembrane region" description="Helical" evidence="6">
    <location>
        <begin position="182"/>
        <end position="199"/>
    </location>
</feature>
<keyword evidence="3 6" id="KW-0812">Transmembrane</keyword>
<evidence type="ECO:0000256" key="2">
    <source>
        <dbReference type="ARBA" id="ARBA00022475"/>
    </source>
</evidence>
<evidence type="ECO:0000256" key="3">
    <source>
        <dbReference type="ARBA" id="ARBA00022692"/>
    </source>
</evidence>
<comment type="caution">
    <text evidence="7">The sequence shown here is derived from an EMBL/GenBank/DDBJ whole genome shotgun (WGS) entry which is preliminary data.</text>
</comment>
<evidence type="ECO:0000256" key="5">
    <source>
        <dbReference type="ARBA" id="ARBA00023136"/>
    </source>
</evidence>
<feature type="transmembrane region" description="Helical" evidence="6">
    <location>
        <begin position="6"/>
        <end position="28"/>
    </location>
</feature>
<accession>X1I1K9</accession>
<evidence type="ECO:0000313" key="7">
    <source>
        <dbReference type="EMBL" id="GAH63200.1"/>
    </source>
</evidence>
<name>X1I1K9_9ZZZZ</name>
<proteinExistence type="predicted"/>
<keyword evidence="2" id="KW-1003">Cell membrane</keyword>
<feature type="transmembrane region" description="Helical" evidence="6">
    <location>
        <begin position="110"/>
        <end position="135"/>
    </location>
</feature>
<feature type="non-terminal residue" evidence="7">
    <location>
        <position position="200"/>
    </location>
</feature>
<evidence type="ECO:0000256" key="6">
    <source>
        <dbReference type="SAM" id="Phobius"/>
    </source>
</evidence>
<feature type="transmembrane region" description="Helical" evidence="6">
    <location>
        <begin position="69"/>
        <end position="89"/>
    </location>
</feature>
<reference evidence="7" key="1">
    <citation type="journal article" date="2014" name="Front. Microbiol.">
        <title>High frequency of phylogenetically diverse reductive dehalogenase-homologous genes in deep subseafloor sedimentary metagenomes.</title>
        <authorList>
            <person name="Kawai M."/>
            <person name="Futagami T."/>
            <person name="Toyoda A."/>
            <person name="Takaki Y."/>
            <person name="Nishi S."/>
            <person name="Hori S."/>
            <person name="Arai W."/>
            <person name="Tsubouchi T."/>
            <person name="Morono Y."/>
            <person name="Uchiyama I."/>
            <person name="Ito T."/>
            <person name="Fujiyama A."/>
            <person name="Inagaki F."/>
            <person name="Takami H."/>
        </authorList>
    </citation>
    <scope>NUCLEOTIDE SEQUENCE</scope>
    <source>
        <strain evidence="7">Expedition CK06-06</strain>
    </source>
</reference>